<evidence type="ECO:0000256" key="2">
    <source>
        <dbReference type="SAM" id="MobiDB-lite"/>
    </source>
</evidence>
<keyword evidence="1" id="KW-0560">Oxidoreductase</keyword>
<proteinExistence type="predicted"/>
<dbReference type="InterPro" id="IPR036188">
    <property type="entry name" value="FAD/NAD-bd_sf"/>
</dbReference>
<keyword evidence="4" id="KW-1185">Reference proteome</keyword>
<protein>
    <submittedName>
        <fullName evidence="3">FAD dependent oxidoreductase</fullName>
    </submittedName>
</protein>
<accession>A0A4Q8AGA2</accession>
<dbReference type="GO" id="GO:0050660">
    <property type="term" value="F:flavin adenine dinucleotide binding"/>
    <property type="evidence" value="ECO:0007669"/>
    <property type="project" value="TreeGrafter"/>
</dbReference>
<dbReference type="GO" id="GO:0004497">
    <property type="term" value="F:monooxygenase activity"/>
    <property type="evidence" value="ECO:0007669"/>
    <property type="project" value="TreeGrafter"/>
</dbReference>
<gene>
    <name evidence="3" type="ORF">EV380_2944</name>
</gene>
<name>A0A4Q8AGA2_9MICC</name>
<dbReference type="PRINTS" id="PR00368">
    <property type="entry name" value="FADPNR"/>
</dbReference>
<dbReference type="PANTHER" id="PTHR43539:SF78">
    <property type="entry name" value="FLAVIN-CONTAINING MONOOXYGENASE"/>
    <property type="match status" value="1"/>
</dbReference>
<dbReference type="Pfam" id="PF13450">
    <property type="entry name" value="NAD_binding_8"/>
    <property type="match status" value="1"/>
</dbReference>
<dbReference type="Proteomes" id="UP000292685">
    <property type="component" value="Unassembled WGS sequence"/>
</dbReference>
<dbReference type="InterPro" id="IPR050982">
    <property type="entry name" value="Auxin_biosynth/cation_transpt"/>
</dbReference>
<sequence length="504" mass="51821">MDTAVTTASLPMNQHDDDALPVAVIGAGPIGLATAAHLLERGLPVVVLEAAASVGATVSAWGHVKTFSTWQYNIDAAARRLLDAAGWEAPKPKRLPTGADLVEQYLAPLAATAPIARALHLSHRVTAVSRAGTDGRGLDKTHSRGRDDSPFLLRIAATGAQDATAADGATGAGSRDAVVVQKTLYARAVIDASGTWEQPNPVGPAGLEAPGEREARGAGLITSALPDVLGADLERFAGRHTLVVGAGHSAANTLLLLGRLADAEPGTRVTWALRAADPARVYGGGDADGLPARGALGARLKNMVDTGRIELRTSFSVAETLPAGGRLDVLARTPDGEEVLTVDSLVPATGFRPDLDVLRELRLDLDPAVEAPRALGPLIDPEFHSCGTVEPHGARLLAHPEKDFYIVGMKSYGRAPTFLMATGYEQVRSIAAALAGDAEGAERLELELPETGVCSAGAGSSCDAPAPAEQEAADDDGAAGCCPTPEPVLIGVPTGLAHGRQGAE</sequence>
<comment type="caution">
    <text evidence="3">The sequence shown here is derived from an EMBL/GenBank/DDBJ whole genome shotgun (WGS) entry which is preliminary data.</text>
</comment>
<organism evidence="3 4">
    <name type="scientific">Zhihengliuella halotolerans</name>
    <dbReference type="NCBI Taxonomy" id="370736"/>
    <lineage>
        <taxon>Bacteria</taxon>
        <taxon>Bacillati</taxon>
        <taxon>Actinomycetota</taxon>
        <taxon>Actinomycetes</taxon>
        <taxon>Micrococcales</taxon>
        <taxon>Micrococcaceae</taxon>
        <taxon>Zhihengliuella</taxon>
    </lineage>
</organism>
<reference evidence="3 4" key="1">
    <citation type="submission" date="2019-02" db="EMBL/GenBank/DDBJ databases">
        <title>Sequencing the genomes of 1000 actinobacteria strains.</title>
        <authorList>
            <person name="Klenk H.-P."/>
        </authorList>
    </citation>
    <scope>NUCLEOTIDE SEQUENCE [LARGE SCALE GENOMIC DNA]</scope>
    <source>
        <strain evidence="3 4">DSM 17364</strain>
    </source>
</reference>
<feature type="region of interest" description="Disordered" evidence="2">
    <location>
        <begin position="457"/>
        <end position="480"/>
    </location>
</feature>
<dbReference type="Gene3D" id="3.50.50.60">
    <property type="entry name" value="FAD/NAD(P)-binding domain"/>
    <property type="match status" value="1"/>
</dbReference>
<dbReference type="PANTHER" id="PTHR43539">
    <property type="entry name" value="FLAVIN-BINDING MONOOXYGENASE-LIKE PROTEIN (AFU_ORTHOLOGUE AFUA_4G09220)"/>
    <property type="match status" value="1"/>
</dbReference>
<evidence type="ECO:0000256" key="1">
    <source>
        <dbReference type="ARBA" id="ARBA00023002"/>
    </source>
</evidence>
<dbReference type="AlphaFoldDB" id="A0A4Q8AGA2"/>
<evidence type="ECO:0000313" key="4">
    <source>
        <dbReference type="Proteomes" id="UP000292685"/>
    </source>
</evidence>
<dbReference type="SUPFAM" id="SSF51905">
    <property type="entry name" value="FAD/NAD(P)-binding domain"/>
    <property type="match status" value="1"/>
</dbReference>
<evidence type="ECO:0000313" key="3">
    <source>
        <dbReference type="EMBL" id="RZU63328.1"/>
    </source>
</evidence>
<dbReference type="EMBL" id="SHLA01000001">
    <property type="protein sequence ID" value="RZU63328.1"/>
    <property type="molecule type" value="Genomic_DNA"/>
</dbReference>